<proteinExistence type="predicted"/>
<dbReference type="RefSeq" id="WP_078347549.1">
    <property type="nucleotide sequence ID" value="NZ_MBTF01000006.1"/>
</dbReference>
<comment type="caution">
    <text evidence="2">The sequence shown here is derived from an EMBL/GenBank/DDBJ whole genome shotgun (WGS) entry which is preliminary data.</text>
</comment>
<evidence type="ECO:0000313" key="3">
    <source>
        <dbReference type="Proteomes" id="UP000189739"/>
    </source>
</evidence>
<protein>
    <recommendedName>
        <fullName evidence="1">PhnB-like domain-containing protein</fullName>
    </recommendedName>
</protein>
<dbReference type="Gene3D" id="3.10.180.10">
    <property type="entry name" value="2,3-Dihydroxybiphenyl 1,2-Dioxygenase, domain 1"/>
    <property type="match status" value="1"/>
</dbReference>
<dbReference type="OrthoDB" id="9795306at2"/>
<dbReference type="SUPFAM" id="SSF54593">
    <property type="entry name" value="Glyoxalase/Bleomycin resistance protein/Dihydroxybiphenyl dioxygenase"/>
    <property type="match status" value="1"/>
</dbReference>
<sequence length="135" mass="14635">MPKINAYINFNNTCREAMTFYQECFGGELSLTVVGESPMKDMFPAEHQNSILHADLTGGDFTLLATDLPGPNKVFSAGSIVLTLVCDTKAELERLFGKLSEGGNVTHPVMQFYAGSMGNVTDKFGVAWGVFSAEK</sequence>
<dbReference type="Proteomes" id="UP000189739">
    <property type="component" value="Unassembled WGS sequence"/>
</dbReference>
<dbReference type="AlphaFoldDB" id="A0A1S9PHW9"/>
<dbReference type="CDD" id="cd06588">
    <property type="entry name" value="PhnB_like"/>
    <property type="match status" value="1"/>
</dbReference>
<evidence type="ECO:0000259" key="1">
    <source>
        <dbReference type="Pfam" id="PF06983"/>
    </source>
</evidence>
<accession>A0A1S9PHW9</accession>
<reference evidence="2 3" key="1">
    <citation type="submission" date="2016-07" db="EMBL/GenBank/DDBJ databases">
        <title>Genomic analysis of zinc-resistant bacterium Mucilaginibacter pedocola TBZ30.</title>
        <authorList>
            <person name="Huang J."/>
            <person name="Tang J."/>
        </authorList>
    </citation>
    <scope>NUCLEOTIDE SEQUENCE [LARGE SCALE GENOMIC DNA]</scope>
    <source>
        <strain evidence="2 3">TBZ30</strain>
    </source>
</reference>
<dbReference type="EMBL" id="MBTF01000006">
    <property type="protein sequence ID" value="OOQ60541.1"/>
    <property type="molecule type" value="Genomic_DNA"/>
</dbReference>
<feature type="domain" description="PhnB-like" evidence="1">
    <location>
        <begin position="3"/>
        <end position="130"/>
    </location>
</feature>
<dbReference type="PANTHER" id="PTHR33990:SF1">
    <property type="entry name" value="PROTEIN YJDN"/>
    <property type="match status" value="1"/>
</dbReference>
<organism evidence="2 3">
    <name type="scientific">Mucilaginibacter pedocola</name>
    <dbReference type="NCBI Taxonomy" id="1792845"/>
    <lineage>
        <taxon>Bacteria</taxon>
        <taxon>Pseudomonadati</taxon>
        <taxon>Bacteroidota</taxon>
        <taxon>Sphingobacteriia</taxon>
        <taxon>Sphingobacteriales</taxon>
        <taxon>Sphingobacteriaceae</taxon>
        <taxon>Mucilaginibacter</taxon>
    </lineage>
</organism>
<evidence type="ECO:0000313" key="2">
    <source>
        <dbReference type="EMBL" id="OOQ60541.1"/>
    </source>
</evidence>
<name>A0A1S9PHW9_9SPHI</name>
<dbReference type="STRING" id="1792845.BC343_24945"/>
<gene>
    <name evidence="2" type="ORF">BC343_24945</name>
</gene>
<dbReference type="PANTHER" id="PTHR33990">
    <property type="entry name" value="PROTEIN YJDN-RELATED"/>
    <property type="match status" value="1"/>
</dbReference>
<keyword evidence="3" id="KW-1185">Reference proteome</keyword>
<dbReference type="InterPro" id="IPR028973">
    <property type="entry name" value="PhnB-like"/>
</dbReference>
<dbReference type="InterPro" id="IPR029068">
    <property type="entry name" value="Glyas_Bleomycin-R_OHBP_Dase"/>
</dbReference>
<dbReference type="Pfam" id="PF06983">
    <property type="entry name" value="3-dmu-9_3-mt"/>
    <property type="match status" value="1"/>
</dbReference>